<gene>
    <name evidence="3" type="ORF">BDQ12DRAFT_672085</name>
</gene>
<dbReference type="OrthoDB" id="1920326at2759"/>
<proteinExistence type="predicted"/>
<feature type="region of interest" description="Disordered" evidence="1">
    <location>
        <begin position="1"/>
        <end position="55"/>
    </location>
</feature>
<evidence type="ECO:0000256" key="2">
    <source>
        <dbReference type="SAM" id="Phobius"/>
    </source>
</evidence>
<feature type="compositionally biased region" description="Polar residues" evidence="1">
    <location>
        <begin position="9"/>
        <end position="46"/>
    </location>
</feature>
<organism evidence="3 4">
    <name type="scientific">Crucibulum laeve</name>
    <dbReference type="NCBI Taxonomy" id="68775"/>
    <lineage>
        <taxon>Eukaryota</taxon>
        <taxon>Fungi</taxon>
        <taxon>Dikarya</taxon>
        <taxon>Basidiomycota</taxon>
        <taxon>Agaricomycotina</taxon>
        <taxon>Agaricomycetes</taxon>
        <taxon>Agaricomycetidae</taxon>
        <taxon>Agaricales</taxon>
        <taxon>Agaricineae</taxon>
        <taxon>Nidulariaceae</taxon>
        <taxon>Crucibulum</taxon>
    </lineage>
</organism>
<keyword evidence="2" id="KW-0812">Transmembrane</keyword>
<evidence type="ECO:0000256" key="1">
    <source>
        <dbReference type="SAM" id="MobiDB-lite"/>
    </source>
</evidence>
<protein>
    <submittedName>
        <fullName evidence="3">Uncharacterized protein</fullName>
    </submittedName>
</protein>
<keyword evidence="2" id="KW-1133">Transmembrane helix</keyword>
<dbReference type="EMBL" id="ML213868">
    <property type="protein sequence ID" value="TFK31151.1"/>
    <property type="molecule type" value="Genomic_DNA"/>
</dbReference>
<name>A0A5C3LR15_9AGAR</name>
<dbReference type="Proteomes" id="UP000308652">
    <property type="component" value="Unassembled WGS sequence"/>
</dbReference>
<feature type="compositionally biased region" description="Basic residues" evidence="1">
    <location>
        <begin position="77"/>
        <end position="86"/>
    </location>
</feature>
<sequence>MTLLPELEPQSSSWALSSQGDTLSSTPANMQTDPSTLGLNSGSSILEGSDIQPDTGLELSENENELNDINLSGNSKQVKKRGRPRIKPLPDLSIPKCRPGRPCKEPELLLQRKSFIPPPLHNPDAPRGKSYNSVLAWREKSGNGNSSYMQINTSVIQEEQVVNQDILEESILREPQVRQIIPDIGESAQNIIDDDNDNDDNDLGTEEFHLSIGDIEHNNDEDALDPSLKNLDDEAPLKSGKKNQWLLNGLLYMSQALKIIQKKDKNGKLSFYNDVQDFWVPKKAKWFQMMHSQTLGPETLYEPRVFYWDPQLLVDIKCPSCKQIIKDMVATFHVLSGSVTYMISLLNLIYLGLINILQCSVLEFVL</sequence>
<feature type="transmembrane region" description="Helical" evidence="2">
    <location>
        <begin position="341"/>
        <end position="365"/>
    </location>
</feature>
<keyword evidence="2" id="KW-0472">Membrane</keyword>
<evidence type="ECO:0000313" key="3">
    <source>
        <dbReference type="EMBL" id="TFK31151.1"/>
    </source>
</evidence>
<keyword evidence="4" id="KW-1185">Reference proteome</keyword>
<accession>A0A5C3LR15</accession>
<feature type="region of interest" description="Disordered" evidence="1">
    <location>
        <begin position="67"/>
        <end position="92"/>
    </location>
</feature>
<reference evidence="3 4" key="1">
    <citation type="journal article" date="2019" name="Nat. Ecol. Evol.">
        <title>Megaphylogeny resolves global patterns of mushroom evolution.</title>
        <authorList>
            <person name="Varga T."/>
            <person name="Krizsan K."/>
            <person name="Foldi C."/>
            <person name="Dima B."/>
            <person name="Sanchez-Garcia M."/>
            <person name="Sanchez-Ramirez S."/>
            <person name="Szollosi G.J."/>
            <person name="Szarkandi J.G."/>
            <person name="Papp V."/>
            <person name="Albert L."/>
            <person name="Andreopoulos W."/>
            <person name="Angelini C."/>
            <person name="Antonin V."/>
            <person name="Barry K.W."/>
            <person name="Bougher N.L."/>
            <person name="Buchanan P."/>
            <person name="Buyck B."/>
            <person name="Bense V."/>
            <person name="Catcheside P."/>
            <person name="Chovatia M."/>
            <person name="Cooper J."/>
            <person name="Damon W."/>
            <person name="Desjardin D."/>
            <person name="Finy P."/>
            <person name="Geml J."/>
            <person name="Haridas S."/>
            <person name="Hughes K."/>
            <person name="Justo A."/>
            <person name="Karasinski D."/>
            <person name="Kautmanova I."/>
            <person name="Kiss B."/>
            <person name="Kocsube S."/>
            <person name="Kotiranta H."/>
            <person name="LaButti K.M."/>
            <person name="Lechner B.E."/>
            <person name="Liimatainen K."/>
            <person name="Lipzen A."/>
            <person name="Lukacs Z."/>
            <person name="Mihaltcheva S."/>
            <person name="Morgado L.N."/>
            <person name="Niskanen T."/>
            <person name="Noordeloos M.E."/>
            <person name="Ohm R.A."/>
            <person name="Ortiz-Santana B."/>
            <person name="Ovrebo C."/>
            <person name="Racz N."/>
            <person name="Riley R."/>
            <person name="Savchenko A."/>
            <person name="Shiryaev A."/>
            <person name="Soop K."/>
            <person name="Spirin V."/>
            <person name="Szebenyi C."/>
            <person name="Tomsovsky M."/>
            <person name="Tulloss R.E."/>
            <person name="Uehling J."/>
            <person name="Grigoriev I.V."/>
            <person name="Vagvolgyi C."/>
            <person name="Papp T."/>
            <person name="Martin F.M."/>
            <person name="Miettinen O."/>
            <person name="Hibbett D.S."/>
            <person name="Nagy L.G."/>
        </authorList>
    </citation>
    <scope>NUCLEOTIDE SEQUENCE [LARGE SCALE GENOMIC DNA]</scope>
    <source>
        <strain evidence="3 4">CBS 166.37</strain>
    </source>
</reference>
<dbReference type="AlphaFoldDB" id="A0A5C3LR15"/>
<evidence type="ECO:0000313" key="4">
    <source>
        <dbReference type="Proteomes" id="UP000308652"/>
    </source>
</evidence>